<dbReference type="PROSITE" id="PS50158">
    <property type="entry name" value="ZF_CCHC"/>
    <property type="match status" value="1"/>
</dbReference>
<keyword evidence="1" id="KW-0863">Zinc-finger</keyword>
<feature type="domain" description="Chromo" evidence="3">
    <location>
        <begin position="718"/>
        <end position="762"/>
    </location>
</feature>
<evidence type="ECO:0000259" key="4">
    <source>
        <dbReference type="PROSITE" id="PS50158"/>
    </source>
</evidence>
<evidence type="ECO:0000313" key="5">
    <source>
        <dbReference type="EMBL" id="KAK1943064.1"/>
    </source>
</evidence>
<reference evidence="5" key="1">
    <citation type="submission" date="2023-08" db="EMBL/GenBank/DDBJ databases">
        <title>Reference Genome Resource for the Citrus Pathogen Phytophthora citrophthora.</title>
        <authorList>
            <person name="Moller H."/>
            <person name="Coetzee B."/>
            <person name="Rose L.J."/>
            <person name="Van Niekerk J.M."/>
        </authorList>
    </citation>
    <scope>NUCLEOTIDE SEQUENCE</scope>
    <source>
        <strain evidence="5">STE-U-9442</strain>
    </source>
</reference>
<protein>
    <submittedName>
        <fullName evidence="5">Heterochromatin protein 1</fullName>
    </submittedName>
</protein>
<dbReference type="Pfam" id="PF03732">
    <property type="entry name" value="Retrotrans_gag"/>
    <property type="match status" value="1"/>
</dbReference>
<feature type="region of interest" description="Disordered" evidence="2">
    <location>
        <begin position="760"/>
        <end position="810"/>
    </location>
</feature>
<sequence length="1319" mass="145505">MSPQQASSDDFPRLSGAKNFDVWKARVSASLDGKHLLGFVTKKDYNGQEAYAHLTPSQQDTLNKLTSLLGPEGMAHLASQGPEAVNARLEAFASYENALVEHIQRNVKGGTPAPRAKPVMLSVKTFHGKEGENLLWRGTSGTSVESAFPTWGELKAKLTQVFAPPNQAYRVRSRFLACRQGKKDLVDYVQELRTLIAGMAADPLPEVVAVTVFMEGLRAGVARTEAFRQNPRSFEDAVSVALNAEHNFKLSRVGANSTGSGGPEPMDLSYAEDEVAELRAAVQRMSTRRCYACGSPTHLRPNCPLRKERAGQNGRNPAAGKRRLPVDAGRSTGEELSSAVRERHWGSAPKSSVLLNTERGSKQGLLVVQVDVKGFEKPWIVLIDSGASGNYVRRSTVEGSQQYAEALRARRGDTVTVRLATGVRVTVAKVPMDLRLKFLDFDSVERCLVLDLDSRYDLILGMAWLERHEPWIDWRSKTLGATHFSPSGALASHEPTSARKQKRYWREHRAESAMMLEVGVSELVDDTECEDHSPVERVALVDSESTCGQSSRTSCGAARTPPSDTGRGPSRSLSVSDTGPAMVIDCAAARTPQSDIGHRPSGSLSVSDTGPERAKTCAAARTPSNGRSSARRRRRRALGARRYASKTPVTLSTDAREGCGQLYTLVDGVDGSAEGSVRLDELPSVDKLLELEEMSFADFGDALKAGELAEVVIGTPHYHVERLMARRRHRGRNQYLVKWRGYPHSQNSWEFEGLLRQDCPDVSDGDEAASKPRSPADIDSDEVDFEESSDELQPSDDDDTPPSKKTKCADLPIVRPFAERDVSRDRKQVKRRKPTPPSARHLRRMEAQTKAFLMKTMDDTHIRLVKNLTTAFDIFQAICTKYEGAAFHGDPYFIQHFLMEIKYEEGGDLTSFFLELENAMKAASEATESPLTDGQKSLYLFHSMPKTWKDDLRVWKGVRKYIPYDELKMSIETKVREIQAQERYSRIKGTPESQSTQAERALIAPSQDSALAVQASVPVDVCSYCQKPRHNIRQCRALQKDLRDGCVKAGTVLPANFELRGPNNYRSHPYHNNNNNNQGRSGRGGGSWHQSGRGGRGGGRGRGNYGGNRKNGNNNGNNNNNNNKSSRRDEGGYDQSRRKETLIAVVSNVQTAASAISLTAQPSQDFDFSWTIDSGCSSHVTQHVEWFKTKTPASGGITVGGKSQVPIEAIGTVELQITDSKGQLRTLTLHDVLLAPKLQYNLLSVAAAVDDDFRFGFKRTMCTVQTNQRFSIKAMKSATSKLYQFEASPLPKAEAHVATTGKPTRLMLLHKRLGHPPIR</sequence>
<dbReference type="SMART" id="SM00298">
    <property type="entry name" value="CHROMO"/>
    <property type="match status" value="1"/>
</dbReference>
<dbReference type="InterPro" id="IPR005162">
    <property type="entry name" value="Retrotrans_gag_dom"/>
</dbReference>
<dbReference type="InterPro" id="IPR023780">
    <property type="entry name" value="Chromo_domain"/>
</dbReference>
<evidence type="ECO:0000256" key="2">
    <source>
        <dbReference type="SAM" id="MobiDB-lite"/>
    </source>
</evidence>
<dbReference type="Proteomes" id="UP001259832">
    <property type="component" value="Unassembled WGS sequence"/>
</dbReference>
<dbReference type="Pfam" id="PF22936">
    <property type="entry name" value="Pol_BBD"/>
    <property type="match status" value="1"/>
</dbReference>
<dbReference type="InterPro" id="IPR016197">
    <property type="entry name" value="Chromo-like_dom_sf"/>
</dbReference>
<dbReference type="PANTHER" id="PTHR15503">
    <property type="entry name" value="LDOC1 RELATED"/>
    <property type="match status" value="1"/>
</dbReference>
<accession>A0AAD9GQC1</accession>
<feature type="compositionally biased region" description="Gly residues" evidence="2">
    <location>
        <begin position="1081"/>
        <end position="1106"/>
    </location>
</feature>
<dbReference type="Pfam" id="PF08284">
    <property type="entry name" value="RVP_2"/>
    <property type="match status" value="1"/>
</dbReference>
<feature type="region of interest" description="Disordered" evidence="2">
    <location>
        <begin position="1057"/>
        <end position="1134"/>
    </location>
</feature>
<dbReference type="InterPro" id="IPR000953">
    <property type="entry name" value="Chromo/chromo_shadow_dom"/>
</dbReference>
<dbReference type="CDD" id="cd00303">
    <property type="entry name" value="retropepsin_like"/>
    <property type="match status" value="1"/>
</dbReference>
<keyword evidence="1" id="KW-0479">Metal-binding</keyword>
<evidence type="ECO:0000259" key="3">
    <source>
        <dbReference type="PROSITE" id="PS50013"/>
    </source>
</evidence>
<organism evidence="5 6">
    <name type="scientific">Phytophthora citrophthora</name>
    <dbReference type="NCBI Taxonomy" id="4793"/>
    <lineage>
        <taxon>Eukaryota</taxon>
        <taxon>Sar</taxon>
        <taxon>Stramenopiles</taxon>
        <taxon>Oomycota</taxon>
        <taxon>Peronosporomycetes</taxon>
        <taxon>Peronosporales</taxon>
        <taxon>Peronosporaceae</taxon>
        <taxon>Phytophthora</taxon>
    </lineage>
</organism>
<feature type="region of interest" description="Disordered" evidence="2">
    <location>
        <begin position="303"/>
        <end position="344"/>
    </location>
</feature>
<comment type="caution">
    <text evidence="5">The sequence shown here is derived from an EMBL/GenBank/DDBJ whole genome shotgun (WGS) entry which is preliminary data.</text>
</comment>
<dbReference type="Pfam" id="PF00385">
    <property type="entry name" value="Chromo"/>
    <property type="match status" value="1"/>
</dbReference>
<dbReference type="CDD" id="cd00024">
    <property type="entry name" value="CD_CSD"/>
    <property type="match status" value="1"/>
</dbReference>
<dbReference type="InterPro" id="IPR001878">
    <property type="entry name" value="Znf_CCHC"/>
</dbReference>
<dbReference type="InterPro" id="IPR032567">
    <property type="entry name" value="RTL1-rel"/>
</dbReference>
<dbReference type="Pfam" id="PF14223">
    <property type="entry name" value="Retrotran_gag_2"/>
    <property type="match status" value="1"/>
</dbReference>
<gene>
    <name evidence="5" type="ORF">P3T76_005701</name>
</gene>
<dbReference type="SMART" id="SM00343">
    <property type="entry name" value="ZnF_C2HC"/>
    <property type="match status" value="2"/>
</dbReference>
<dbReference type="Gene3D" id="2.40.50.40">
    <property type="match status" value="1"/>
</dbReference>
<keyword evidence="6" id="KW-1185">Reference proteome</keyword>
<feature type="compositionally biased region" description="Low complexity" evidence="2">
    <location>
        <begin position="1063"/>
        <end position="1080"/>
    </location>
</feature>
<feature type="region of interest" description="Disordered" evidence="2">
    <location>
        <begin position="822"/>
        <end position="841"/>
    </location>
</feature>
<feature type="compositionally biased region" description="Basic residues" evidence="2">
    <location>
        <begin position="629"/>
        <end position="638"/>
    </location>
</feature>
<dbReference type="PANTHER" id="PTHR15503:SF22">
    <property type="entry name" value="TRANSPOSON TY3-I GAG POLYPROTEIN"/>
    <property type="match status" value="1"/>
</dbReference>
<feature type="compositionally biased region" description="Low complexity" evidence="2">
    <location>
        <begin position="1107"/>
        <end position="1124"/>
    </location>
</feature>
<feature type="compositionally biased region" description="Acidic residues" evidence="2">
    <location>
        <begin position="778"/>
        <end position="800"/>
    </location>
</feature>
<dbReference type="PROSITE" id="PS50013">
    <property type="entry name" value="CHROMO_2"/>
    <property type="match status" value="1"/>
</dbReference>
<keyword evidence="1" id="KW-0862">Zinc</keyword>
<dbReference type="SUPFAM" id="SSF54160">
    <property type="entry name" value="Chromo domain-like"/>
    <property type="match status" value="1"/>
</dbReference>
<feature type="compositionally biased region" description="Polar residues" evidence="2">
    <location>
        <begin position="543"/>
        <end position="554"/>
    </location>
</feature>
<evidence type="ECO:0000256" key="1">
    <source>
        <dbReference type="PROSITE-ProRule" id="PRU00047"/>
    </source>
</evidence>
<dbReference type="EMBL" id="JASMQC010000008">
    <property type="protein sequence ID" value="KAK1943064.1"/>
    <property type="molecule type" value="Genomic_DNA"/>
</dbReference>
<feature type="region of interest" description="Disordered" evidence="2">
    <location>
        <begin position="590"/>
        <end position="638"/>
    </location>
</feature>
<feature type="domain" description="CCHC-type" evidence="4">
    <location>
        <begin position="288"/>
        <end position="304"/>
    </location>
</feature>
<feature type="region of interest" description="Disordered" evidence="2">
    <location>
        <begin position="540"/>
        <end position="578"/>
    </location>
</feature>
<name>A0AAD9GQC1_9STRA</name>
<dbReference type="Gene3D" id="2.40.70.10">
    <property type="entry name" value="Acid Proteases"/>
    <property type="match status" value="1"/>
</dbReference>
<dbReference type="GO" id="GO:0008270">
    <property type="term" value="F:zinc ion binding"/>
    <property type="evidence" value="ECO:0007669"/>
    <property type="project" value="UniProtKB-KW"/>
</dbReference>
<proteinExistence type="predicted"/>
<dbReference type="GO" id="GO:0003676">
    <property type="term" value="F:nucleic acid binding"/>
    <property type="evidence" value="ECO:0007669"/>
    <property type="project" value="InterPro"/>
</dbReference>
<evidence type="ECO:0000313" key="6">
    <source>
        <dbReference type="Proteomes" id="UP001259832"/>
    </source>
</evidence>
<dbReference type="InterPro" id="IPR021109">
    <property type="entry name" value="Peptidase_aspartic_dom_sf"/>
</dbReference>
<dbReference type="InterPro" id="IPR054722">
    <property type="entry name" value="PolX-like_BBD"/>
</dbReference>